<evidence type="ECO:0000256" key="11">
    <source>
        <dbReference type="ARBA" id="ARBA00022842"/>
    </source>
</evidence>
<evidence type="ECO:0000256" key="12">
    <source>
        <dbReference type="ARBA" id="ARBA00032151"/>
    </source>
</evidence>
<dbReference type="GO" id="GO:0004478">
    <property type="term" value="F:methionine adenosyltransferase activity"/>
    <property type="evidence" value="ECO:0007669"/>
    <property type="project" value="UniProtKB-UniRule"/>
</dbReference>
<dbReference type="Pfam" id="PF01941">
    <property type="entry name" value="AdoMet_Synthase"/>
    <property type="match status" value="1"/>
</dbReference>
<comment type="function">
    <text evidence="2 14">Catalyzes the formation of S-adenosylmethionine from methionine and ATP.</text>
</comment>
<dbReference type="InterPro" id="IPR042544">
    <property type="entry name" value="AdoMet_synthase_3"/>
</dbReference>
<comment type="catalytic activity">
    <reaction evidence="13 14">
        <text>L-methionine + ATP + H2O = S-adenosyl-L-methionine + phosphate + diphosphate</text>
        <dbReference type="Rhea" id="RHEA:21080"/>
        <dbReference type="ChEBI" id="CHEBI:15377"/>
        <dbReference type="ChEBI" id="CHEBI:30616"/>
        <dbReference type="ChEBI" id="CHEBI:33019"/>
        <dbReference type="ChEBI" id="CHEBI:43474"/>
        <dbReference type="ChEBI" id="CHEBI:57844"/>
        <dbReference type="ChEBI" id="CHEBI:59789"/>
        <dbReference type="EC" id="2.5.1.6"/>
    </reaction>
</comment>
<evidence type="ECO:0000256" key="8">
    <source>
        <dbReference type="ARBA" id="ARBA00022679"/>
    </source>
</evidence>
<dbReference type="GO" id="GO:0006556">
    <property type="term" value="P:S-adenosylmethionine biosynthetic process"/>
    <property type="evidence" value="ECO:0007669"/>
    <property type="project" value="UniProtKB-UniRule"/>
</dbReference>
<organism evidence="16">
    <name type="scientific">Ignisphaera aggregans</name>
    <dbReference type="NCBI Taxonomy" id="334771"/>
    <lineage>
        <taxon>Archaea</taxon>
        <taxon>Thermoproteota</taxon>
        <taxon>Thermoprotei</taxon>
        <taxon>Desulfurococcales</taxon>
        <taxon>Desulfurococcaceae</taxon>
        <taxon>Ignisphaera</taxon>
    </lineage>
</organism>
<dbReference type="UniPathway" id="UPA00315">
    <property type="reaction ID" value="UER00080"/>
</dbReference>
<proteinExistence type="inferred from homology"/>
<evidence type="ECO:0000313" key="16">
    <source>
        <dbReference type="EMBL" id="HGQ64851.1"/>
    </source>
</evidence>
<keyword evidence="11 14" id="KW-0460">Magnesium</keyword>
<evidence type="ECO:0000256" key="7">
    <source>
        <dbReference type="ARBA" id="ARBA00022563"/>
    </source>
</evidence>
<keyword evidence="7 14" id="KW-0554">One-carbon metabolism</keyword>
<evidence type="ECO:0000256" key="10">
    <source>
        <dbReference type="ARBA" id="ARBA00022840"/>
    </source>
</evidence>
<protein>
    <recommendedName>
        <fullName evidence="6 14">S-adenosylmethionine synthase</fullName>
        <shortName evidence="14">AdoMet synthase</shortName>
        <ecNumber evidence="5 14">2.5.1.6</ecNumber>
    </recommendedName>
    <alternativeName>
        <fullName evidence="12 14">Methionine adenosyltransferase</fullName>
    </alternativeName>
</protein>
<dbReference type="Gene3D" id="3.30.300.10">
    <property type="match status" value="1"/>
</dbReference>
<comment type="cofactor">
    <cofactor evidence="1 14">
        <name>Mg(2+)</name>
        <dbReference type="ChEBI" id="CHEBI:18420"/>
    </cofactor>
</comment>
<dbReference type="GO" id="GO:0005524">
    <property type="term" value="F:ATP binding"/>
    <property type="evidence" value="ECO:0007669"/>
    <property type="project" value="UniProtKB-UniRule"/>
</dbReference>
<evidence type="ECO:0000256" key="13">
    <source>
        <dbReference type="ARBA" id="ARBA00048344"/>
    </source>
</evidence>
<reference evidence="16" key="1">
    <citation type="journal article" date="2020" name="mSystems">
        <title>Genome- and Community-Level Interaction Insights into Carbon Utilization and Element Cycling Functions of Hydrothermarchaeota in Hydrothermal Sediment.</title>
        <authorList>
            <person name="Zhou Z."/>
            <person name="Liu Y."/>
            <person name="Xu W."/>
            <person name="Pan J."/>
            <person name="Luo Z.H."/>
            <person name="Li M."/>
        </authorList>
    </citation>
    <scope>NUCLEOTIDE SEQUENCE [LARGE SCALE GENOMIC DNA]</scope>
    <source>
        <strain evidence="16">SpSt-637</strain>
        <strain evidence="15">SpSt-667</strain>
    </source>
</reference>
<dbReference type="NCBIfam" id="NF003366">
    <property type="entry name" value="PRK04439.1-5"/>
    <property type="match status" value="1"/>
</dbReference>
<dbReference type="AlphaFoldDB" id="A0A7C4NPK3"/>
<sequence>MRNIYVTEYTWQGIENLPIEIVERKGAGHPDYIADGVAEAVSRELCKYYLKNFSVILHHNVDKVLVVGGQSNPLFGGGKVLHPIHIIVSGRATSYVRTAEGIEFVPIGTIVLKAVNEWIKSNFRYLDPQEHTIVDYKVGQGSIDLRGIFELGLKKVPLANDTSFGISYAPLSTLENLVLSTERLLNDPQVKKKIPALGEDVKVMGLRVGKKIILTVAVAMVSRWVNDKDEYLSIKEETRNIVLDNAMRIAPDHDIEVHVNVGDKPDQNIFYLTVTGTSAEHGDDGATGRGNRVNGLITPMRPMSLEATAGKNPVSHVGKLFNVVASIIANRIYKEVLGTKEVYVGLLSQIGKPIDNPLAVDIKIVPEKSPLTPNMVNESKAIADEVLEGIANITSDIIEGKVMLF</sequence>
<dbReference type="EMBL" id="DTBD01000056">
    <property type="protein sequence ID" value="HGQ64851.1"/>
    <property type="molecule type" value="Genomic_DNA"/>
</dbReference>
<comment type="pathway">
    <text evidence="3 14">Amino-acid biosynthesis; S-adenosyl-L-methionine biosynthesis; S-adenosyl-L-methionine from L-methionine: step 1/1.</text>
</comment>
<gene>
    <name evidence="14" type="primary">mat</name>
    <name evidence="16" type="ORF">ENU08_06370</name>
    <name evidence="15" type="ORF">ENU41_08330</name>
</gene>
<dbReference type="InterPro" id="IPR027790">
    <property type="entry name" value="AdoMet_synthase_2_family"/>
</dbReference>
<evidence type="ECO:0000256" key="2">
    <source>
        <dbReference type="ARBA" id="ARBA00003775"/>
    </source>
</evidence>
<evidence type="ECO:0000313" key="15">
    <source>
        <dbReference type="EMBL" id="HGQ36660.1"/>
    </source>
</evidence>
<evidence type="ECO:0000256" key="9">
    <source>
        <dbReference type="ARBA" id="ARBA00022741"/>
    </source>
</evidence>
<dbReference type="NCBIfam" id="NF003365">
    <property type="entry name" value="PRK04439.1-4"/>
    <property type="match status" value="1"/>
</dbReference>
<dbReference type="Gene3D" id="3.30.300.280">
    <property type="entry name" value="S-adenosylmethionine synthetase, C-terminal domain"/>
    <property type="match status" value="2"/>
</dbReference>
<dbReference type="GO" id="GO:0006730">
    <property type="term" value="P:one-carbon metabolic process"/>
    <property type="evidence" value="ECO:0007669"/>
    <property type="project" value="UniProtKB-KW"/>
</dbReference>
<comment type="caution">
    <text evidence="16">The sequence shown here is derived from an EMBL/GenBank/DDBJ whole genome shotgun (WGS) entry which is preliminary data.</text>
</comment>
<evidence type="ECO:0000256" key="5">
    <source>
        <dbReference type="ARBA" id="ARBA00012828"/>
    </source>
</evidence>
<dbReference type="PANTHER" id="PTHR36697">
    <property type="entry name" value="S-ADENOSYLMETHIONINE SYNTHASE"/>
    <property type="match status" value="1"/>
</dbReference>
<feature type="binding site" evidence="14">
    <location>
        <begin position="139"/>
        <end position="144"/>
    </location>
    <ligand>
        <name>ATP</name>
        <dbReference type="ChEBI" id="CHEBI:30616"/>
    </ligand>
</feature>
<dbReference type="EC" id="2.5.1.6" evidence="5 14"/>
<evidence type="ECO:0000256" key="4">
    <source>
        <dbReference type="ARBA" id="ARBA00009691"/>
    </source>
</evidence>
<name>A0A7C4NPK3_9CREN</name>
<evidence type="ECO:0000256" key="6">
    <source>
        <dbReference type="ARBA" id="ARBA00020319"/>
    </source>
</evidence>
<dbReference type="InterPro" id="IPR002795">
    <property type="entry name" value="S-AdoMet_synthetase_arc"/>
</dbReference>
<evidence type="ECO:0000256" key="1">
    <source>
        <dbReference type="ARBA" id="ARBA00001946"/>
    </source>
</evidence>
<dbReference type="HAMAP" id="MF_00136">
    <property type="entry name" value="S_AdoMet_synth2"/>
    <property type="match status" value="1"/>
</dbReference>
<evidence type="ECO:0000256" key="3">
    <source>
        <dbReference type="ARBA" id="ARBA00005224"/>
    </source>
</evidence>
<dbReference type="GO" id="GO:0000287">
    <property type="term" value="F:magnesium ion binding"/>
    <property type="evidence" value="ECO:0007669"/>
    <property type="project" value="UniProtKB-UniRule"/>
</dbReference>
<dbReference type="EMBL" id="DTCK01000043">
    <property type="protein sequence ID" value="HGQ36660.1"/>
    <property type="molecule type" value="Genomic_DNA"/>
</dbReference>
<keyword evidence="10 14" id="KW-0067">ATP-binding</keyword>
<accession>A0A7C4NPK3</accession>
<keyword evidence="8 14" id="KW-0808">Transferase</keyword>
<comment type="similarity">
    <text evidence="4 14">Belongs to the AdoMet synthase 2 family.</text>
</comment>
<dbReference type="PANTHER" id="PTHR36697:SF1">
    <property type="entry name" value="S-ADENOSYLMETHIONINE SYNTHASE"/>
    <property type="match status" value="1"/>
</dbReference>
<keyword evidence="9 14" id="KW-0547">Nucleotide-binding</keyword>
<evidence type="ECO:0000256" key="14">
    <source>
        <dbReference type="HAMAP-Rule" id="MF_00136"/>
    </source>
</evidence>